<sequence length="151" mass="16697">MKVPGEVNILLVEDEPILAMDLADRLEEEGYRVVGIASNGRKALELYQTNTVDLVLCDIVVKGDWDGIETARHLLAKRPVPIIYLTATTDRETLERAKHTYPAAYLNKPFHLSSLRNAIELAVHNAAERPVVALASASEITGRDALLQINK</sequence>
<dbReference type="GO" id="GO:0000160">
    <property type="term" value="P:phosphorelay signal transduction system"/>
    <property type="evidence" value="ECO:0007669"/>
    <property type="project" value="InterPro"/>
</dbReference>
<proteinExistence type="predicted"/>
<keyword evidence="5" id="KW-1185">Reference proteome</keyword>
<comment type="caution">
    <text evidence="4">The sequence shown here is derived from an EMBL/GenBank/DDBJ whole genome shotgun (WGS) entry which is preliminary data.</text>
</comment>
<dbReference type="RefSeq" id="WP_106137524.1">
    <property type="nucleotide sequence ID" value="NZ_PVTE01000006.1"/>
</dbReference>
<evidence type="ECO:0000313" key="5">
    <source>
        <dbReference type="Proteomes" id="UP000238375"/>
    </source>
</evidence>
<evidence type="ECO:0000256" key="2">
    <source>
        <dbReference type="PROSITE-ProRule" id="PRU00169"/>
    </source>
</evidence>
<evidence type="ECO:0000259" key="3">
    <source>
        <dbReference type="PROSITE" id="PS50110"/>
    </source>
</evidence>
<dbReference type="PANTHER" id="PTHR44591">
    <property type="entry name" value="STRESS RESPONSE REGULATOR PROTEIN 1"/>
    <property type="match status" value="1"/>
</dbReference>
<dbReference type="InterPro" id="IPR050595">
    <property type="entry name" value="Bact_response_regulator"/>
</dbReference>
<dbReference type="EMBL" id="PVTE01000006">
    <property type="protein sequence ID" value="PRY41109.1"/>
    <property type="molecule type" value="Genomic_DNA"/>
</dbReference>
<dbReference type="Gene3D" id="3.40.50.2300">
    <property type="match status" value="1"/>
</dbReference>
<keyword evidence="1 2" id="KW-0597">Phosphoprotein</keyword>
<dbReference type="CDD" id="cd17534">
    <property type="entry name" value="REC_DC-like"/>
    <property type="match status" value="1"/>
</dbReference>
<dbReference type="InterPro" id="IPR011006">
    <property type="entry name" value="CheY-like_superfamily"/>
</dbReference>
<dbReference type="SUPFAM" id="SSF52172">
    <property type="entry name" value="CheY-like"/>
    <property type="match status" value="1"/>
</dbReference>
<dbReference type="Proteomes" id="UP000238375">
    <property type="component" value="Unassembled WGS sequence"/>
</dbReference>
<dbReference type="InterPro" id="IPR001789">
    <property type="entry name" value="Sig_transdc_resp-reg_receiver"/>
</dbReference>
<name>A0A2T0T633_9BACT</name>
<evidence type="ECO:0000313" key="4">
    <source>
        <dbReference type="EMBL" id="PRY41109.1"/>
    </source>
</evidence>
<organism evidence="4 5">
    <name type="scientific">Spirosoma oryzae</name>
    <dbReference type="NCBI Taxonomy" id="1469603"/>
    <lineage>
        <taxon>Bacteria</taxon>
        <taxon>Pseudomonadati</taxon>
        <taxon>Bacteroidota</taxon>
        <taxon>Cytophagia</taxon>
        <taxon>Cytophagales</taxon>
        <taxon>Cytophagaceae</taxon>
        <taxon>Spirosoma</taxon>
    </lineage>
</organism>
<feature type="domain" description="Response regulatory" evidence="3">
    <location>
        <begin position="8"/>
        <end position="123"/>
    </location>
</feature>
<gene>
    <name evidence="4" type="ORF">CLV58_106296</name>
</gene>
<dbReference type="PANTHER" id="PTHR44591:SF18">
    <property type="entry name" value="REGULATORY PROTEIN"/>
    <property type="match status" value="1"/>
</dbReference>
<reference evidence="4 5" key="1">
    <citation type="submission" date="2018-03" db="EMBL/GenBank/DDBJ databases">
        <title>Genomic Encyclopedia of Archaeal and Bacterial Type Strains, Phase II (KMG-II): from individual species to whole genera.</title>
        <authorList>
            <person name="Goeker M."/>
        </authorList>
    </citation>
    <scope>NUCLEOTIDE SEQUENCE [LARGE SCALE GENOMIC DNA]</scope>
    <source>
        <strain evidence="4 5">DSM 28354</strain>
    </source>
</reference>
<protein>
    <submittedName>
        <fullName evidence="4">Response regulator receiver domain-containing protein</fullName>
    </submittedName>
</protein>
<dbReference type="OrthoDB" id="1646880at2"/>
<dbReference type="SMART" id="SM00448">
    <property type="entry name" value="REC"/>
    <property type="match status" value="1"/>
</dbReference>
<dbReference type="PROSITE" id="PS50110">
    <property type="entry name" value="RESPONSE_REGULATORY"/>
    <property type="match status" value="1"/>
</dbReference>
<dbReference type="Pfam" id="PF00072">
    <property type="entry name" value="Response_reg"/>
    <property type="match status" value="1"/>
</dbReference>
<dbReference type="AlphaFoldDB" id="A0A2T0T633"/>
<feature type="modified residue" description="4-aspartylphosphate" evidence="2">
    <location>
        <position position="58"/>
    </location>
</feature>
<evidence type="ECO:0000256" key="1">
    <source>
        <dbReference type="ARBA" id="ARBA00022553"/>
    </source>
</evidence>
<accession>A0A2T0T633</accession>